<dbReference type="InterPro" id="IPR053212">
    <property type="entry name" value="DHP_3-monooxygenase"/>
</dbReference>
<keyword evidence="3" id="KW-1185">Reference proteome</keyword>
<dbReference type="Gene3D" id="3.30.9.30">
    <property type="match status" value="1"/>
</dbReference>
<dbReference type="InterPro" id="IPR002938">
    <property type="entry name" value="FAD-bd"/>
</dbReference>
<organism evidence="2 3">
    <name type="scientific">Streptomyces mesophilus</name>
    <dbReference type="NCBI Taxonomy" id="1775132"/>
    <lineage>
        <taxon>Bacteria</taxon>
        <taxon>Bacillati</taxon>
        <taxon>Actinomycetota</taxon>
        <taxon>Actinomycetes</taxon>
        <taxon>Kitasatosporales</taxon>
        <taxon>Streptomycetaceae</taxon>
        <taxon>Streptomyces</taxon>
    </lineage>
</organism>
<dbReference type="Gene3D" id="3.50.50.60">
    <property type="entry name" value="FAD/NAD(P)-binding domain"/>
    <property type="match status" value="1"/>
</dbReference>
<dbReference type="GO" id="GO:0071949">
    <property type="term" value="F:FAD binding"/>
    <property type="evidence" value="ECO:0007669"/>
    <property type="project" value="InterPro"/>
</dbReference>
<keyword evidence="2" id="KW-0560">Oxidoreductase</keyword>
<dbReference type="InterPro" id="IPR036188">
    <property type="entry name" value="FAD/NAD-bd_sf"/>
</dbReference>
<dbReference type="SUPFAM" id="SSF54373">
    <property type="entry name" value="FAD-linked reductases, C-terminal domain"/>
    <property type="match status" value="1"/>
</dbReference>
<feature type="domain" description="FAD-binding" evidence="1">
    <location>
        <begin position="6"/>
        <end position="356"/>
    </location>
</feature>
<comment type="caution">
    <text evidence="2">The sequence shown here is derived from an EMBL/GenBank/DDBJ whole genome shotgun (WGS) entry which is preliminary data.</text>
</comment>
<dbReference type="PRINTS" id="PR00420">
    <property type="entry name" value="RNGMNOXGNASE"/>
</dbReference>
<dbReference type="PANTHER" id="PTHR47469">
    <property type="entry name" value="MONOOXYGENASE-LIKE"/>
    <property type="match status" value="1"/>
</dbReference>
<dbReference type="EMBL" id="JAAKZW010000003">
    <property type="protein sequence ID" value="NGO74518.1"/>
    <property type="molecule type" value="Genomic_DNA"/>
</dbReference>
<evidence type="ECO:0000259" key="1">
    <source>
        <dbReference type="Pfam" id="PF01494"/>
    </source>
</evidence>
<name>A0A6G4XAV5_9ACTN</name>
<sequence>MTGARAAVVGGSIAGCAAALALHRAGAQRITVYEQAHEDLARRGVGVGVHNKRHTELRTAGYLGTSTPWLQLSRRTWFVRDATCPDPMGRSVATDAFPFRMYHWGRLWRELREQVPDTVTFRTGARITGVHAQEREAVLHTKTSSHAFDLVVGADGHRSVVRAAAFPRTQLLSAGYLAWRGVLRADRMPRARRWPADTCAYVVFREGHLFACRVPGPPGSDGPQINWVLYSANQSAGTGHAPGEVLAERGACQEAAEETADALLPPFWAELVHLTEPRDFLVQPIGDLLTPSYVQGRLVLIGDAAACARPHVAAGAVKALQDAAVLERALGAAGNRPWHEALQHYNTARTGNGNAVIALGRRFGETLVTEAPDWASHPGPSPAACWQQCDPAGEFGGLRLPA</sequence>
<dbReference type="GO" id="GO:0004497">
    <property type="term" value="F:monooxygenase activity"/>
    <property type="evidence" value="ECO:0007669"/>
    <property type="project" value="UniProtKB-KW"/>
</dbReference>
<reference evidence="2 3" key="1">
    <citation type="submission" date="2020-02" db="EMBL/GenBank/DDBJ databases">
        <title>Whole-genome analyses of novel actinobacteria.</title>
        <authorList>
            <person name="Sahin N."/>
            <person name="Tokatli A."/>
        </authorList>
    </citation>
    <scope>NUCLEOTIDE SEQUENCE [LARGE SCALE GENOMIC DNA]</scope>
    <source>
        <strain evidence="2 3">YC504</strain>
    </source>
</reference>
<dbReference type="AlphaFoldDB" id="A0A6G4XAV5"/>
<gene>
    <name evidence="2" type="ORF">G6045_02290</name>
</gene>
<dbReference type="Proteomes" id="UP000481109">
    <property type="component" value="Unassembled WGS sequence"/>
</dbReference>
<evidence type="ECO:0000313" key="3">
    <source>
        <dbReference type="Proteomes" id="UP000481109"/>
    </source>
</evidence>
<dbReference type="SUPFAM" id="SSF51905">
    <property type="entry name" value="FAD/NAD(P)-binding domain"/>
    <property type="match status" value="1"/>
</dbReference>
<dbReference type="PANTHER" id="PTHR47469:SF2">
    <property type="entry name" value="OS06G0597600 PROTEIN"/>
    <property type="match status" value="1"/>
</dbReference>
<evidence type="ECO:0000313" key="2">
    <source>
        <dbReference type="EMBL" id="NGO74518.1"/>
    </source>
</evidence>
<protein>
    <submittedName>
        <fullName evidence="2">Monooxygenase</fullName>
    </submittedName>
</protein>
<dbReference type="PROSITE" id="PS51257">
    <property type="entry name" value="PROKAR_LIPOPROTEIN"/>
    <property type="match status" value="1"/>
</dbReference>
<dbReference type="Pfam" id="PF01494">
    <property type="entry name" value="FAD_binding_3"/>
    <property type="match status" value="1"/>
</dbReference>
<keyword evidence="2" id="KW-0503">Monooxygenase</keyword>
<proteinExistence type="predicted"/>
<accession>A0A6G4XAV5</accession>